<proteinExistence type="predicted"/>
<dbReference type="RefSeq" id="WP_012876329.1">
    <property type="nucleotide sequence ID" value="NC_013526.1"/>
</dbReference>
<dbReference type="SUPFAM" id="SSF48208">
    <property type="entry name" value="Six-hairpin glycosidases"/>
    <property type="match status" value="1"/>
</dbReference>
<organism evidence="1 2">
    <name type="scientific">Thermobaculum terrenum (strain ATCC BAA-798 / CCMEE 7001 / YNP1)</name>
    <dbReference type="NCBI Taxonomy" id="525904"/>
    <lineage>
        <taxon>Bacteria</taxon>
        <taxon>Bacillati</taxon>
        <taxon>Chloroflexota</taxon>
        <taxon>Chloroflexia</taxon>
        <taxon>Candidatus Thermobaculales</taxon>
        <taxon>Candidatus Thermobaculaceae</taxon>
        <taxon>Thermobaculum</taxon>
    </lineage>
</organism>
<name>D1CHS7_THET1</name>
<dbReference type="Proteomes" id="UP000000323">
    <property type="component" value="Chromosome 2"/>
</dbReference>
<dbReference type="PANTHER" id="PTHR47791:SF4">
    <property type="entry name" value="(PUTATIVE SECRETED PROTEIN)-RELATED"/>
    <property type="match status" value="1"/>
</dbReference>
<keyword evidence="2" id="KW-1185">Reference proteome</keyword>
<dbReference type="GO" id="GO:0005975">
    <property type="term" value="P:carbohydrate metabolic process"/>
    <property type="evidence" value="ECO:0007669"/>
    <property type="project" value="InterPro"/>
</dbReference>
<dbReference type="OrthoDB" id="2505409at2"/>
<sequence length="387" mass="44520">MVGRRLWYLGLALVVAVVSVAYSSSDTDARSGQEKNLRRAIASYDAMQRYLYLPDVKLYKEQYPEQPGQNPYSYVWPFSQAMAATIDLAGIRKIGAQYKDDVGDRLEGVELYWNNTTTPPGYDSYVRPPLGWGGDKFYDDNEWIALEQVQWYRMTGDQQALARAKQVFDLVVYGWDNDPTHPCPGGVFWTQASWSRDRNTVSNAPGAELGLHLYEITGDRYYFDWAKRMYDWVNTCLLAPNGLYWDHIDLAGNIEKTQWSYNQGTMIGASVLLYRITGDSQYLRRAEAIADAALEYYGGAGRLYRQDPPFNAIFFKNLLLLESINHDKRYRKMMQDYADEMWRSARDPETGLFVFEATKPTSLLYHAAMVQIYATLAWSPQDYDLMA</sequence>
<dbReference type="Gene3D" id="1.50.10.20">
    <property type="match status" value="1"/>
</dbReference>
<dbReference type="KEGG" id="ttr:Tter_2402"/>
<dbReference type="InterPro" id="IPR014512">
    <property type="entry name" value="O_gly_hydro"/>
</dbReference>
<dbReference type="AlphaFoldDB" id="D1CHS7"/>
<dbReference type="PANTHER" id="PTHR47791">
    <property type="entry name" value="MEIOTICALLY UP-REGULATED GENE 191 PROTEIN"/>
    <property type="match status" value="1"/>
</dbReference>
<evidence type="ECO:0000313" key="1">
    <source>
        <dbReference type="EMBL" id="ACZ43298.1"/>
    </source>
</evidence>
<dbReference type="CAZy" id="GH76">
    <property type="family name" value="Glycoside Hydrolase Family 76"/>
</dbReference>
<dbReference type="EMBL" id="CP001826">
    <property type="protein sequence ID" value="ACZ43298.1"/>
    <property type="molecule type" value="Genomic_DNA"/>
</dbReference>
<evidence type="ECO:0000313" key="2">
    <source>
        <dbReference type="Proteomes" id="UP000000323"/>
    </source>
</evidence>
<reference evidence="2" key="1">
    <citation type="journal article" date="2010" name="Stand. Genomic Sci.">
        <title>Complete genome sequence of 'Thermobaculum terrenum' type strain (YNP1).</title>
        <authorList>
            <person name="Kiss H."/>
            <person name="Cleland D."/>
            <person name="Lapidus A."/>
            <person name="Lucas S."/>
            <person name="Glavina Del Rio T."/>
            <person name="Nolan M."/>
            <person name="Tice H."/>
            <person name="Han C."/>
            <person name="Goodwin L."/>
            <person name="Pitluck S."/>
            <person name="Liolios K."/>
            <person name="Ivanova N."/>
            <person name="Mavromatis K."/>
            <person name="Ovchinnikova G."/>
            <person name="Pati A."/>
            <person name="Chen A."/>
            <person name="Palaniappan K."/>
            <person name="Land M."/>
            <person name="Hauser L."/>
            <person name="Chang Y."/>
            <person name="Jeffries C."/>
            <person name="Lu M."/>
            <person name="Brettin T."/>
            <person name="Detter J."/>
            <person name="Goker M."/>
            <person name="Tindall B."/>
            <person name="Beck B."/>
            <person name="McDermott T."/>
            <person name="Woyke T."/>
            <person name="Bristow J."/>
            <person name="Eisen J."/>
            <person name="Markowitz V."/>
            <person name="Hugenholtz P."/>
            <person name="Kyrpides N."/>
            <person name="Klenk H."/>
            <person name="Cheng J."/>
        </authorList>
    </citation>
    <scope>NUCLEOTIDE SEQUENCE [LARGE SCALE GENOMIC DNA]</scope>
    <source>
        <strain evidence="2">ATCC BAA-798 / YNP1</strain>
    </source>
</reference>
<dbReference type="InterPro" id="IPR053169">
    <property type="entry name" value="MUG_Protein"/>
</dbReference>
<accession>D1CHS7</accession>
<dbReference type="InterPro" id="IPR005198">
    <property type="entry name" value="Glyco_hydro_76"/>
</dbReference>
<dbReference type="STRING" id="525904.Tter_2402"/>
<dbReference type="InterPro" id="IPR008928">
    <property type="entry name" value="6-hairpin_glycosidase_sf"/>
</dbReference>
<dbReference type="eggNOG" id="COG4833">
    <property type="taxonomic scope" value="Bacteria"/>
</dbReference>
<dbReference type="GO" id="GO:0016787">
    <property type="term" value="F:hydrolase activity"/>
    <property type="evidence" value="ECO:0007669"/>
    <property type="project" value="UniProtKB-KW"/>
</dbReference>
<gene>
    <name evidence="1" type="ordered locus">Tter_2402</name>
</gene>
<dbReference type="PIRSF" id="PIRSF021505">
    <property type="entry name" value="O_gly_hdrol"/>
    <property type="match status" value="1"/>
</dbReference>
<protein>
    <submittedName>
        <fullName evidence="1">Glycoside hydrolase family 76</fullName>
    </submittedName>
</protein>
<dbReference type="Pfam" id="PF03663">
    <property type="entry name" value="Glyco_hydro_76"/>
    <property type="match status" value="1"/>
</dbReference>
<keyword evidence="1" id="KW-0378">Hydrolase</keyword>
<dbReference type="HOGENOM" id="CLU_028686_4_0_0"/>